<sequence length="151" mass="15935">MDCLMMTTGCTSARSQLLVMGMAAMTVFLAMTLFFSPLQYSEAAEVECVLPIPTEMRVCVNCRPVPEGSAAATAVPSISNGDCLVVMLLPAGTKVEIQCHQLGEGTGSTIWYKVCGVDASTGVETGICGYLQQADVRFCLPSDIVIPPCPC</sequence>
<dbReference type="Proteomes" id="UP001497522">
    <property type="component" value="Chromosome 14"/>
</dbReference>
<organism evidence="1 2">
    <name type="scientific">Sphagnum jensenii</name>
    <dbReference type="NCBI Taxonomy" id="128206"/>
    <lineage>
        <taxon>Eukaryota</taxon>
        <taxon>Viridiplantae</taxon>
        <taxon>Streptophyta</taxon>
        <taxon>Embryophyta</taxon>
        <taxon>Bryophyta</taxon>
        <taxon>Sphagnophytina</taxon>
        <taxon>Sphagnopsida</taxon>
        <taxon>Sphagnales</taxon>
        <taxon>Sphagnaceae</taxon>
        <taxon>Sphagnum</taxon>
    </lineage>
</organism>
<reference evidence="1" key="1">
    <citation type="submission" date="2024-03" db="EMBL/GenBank/DDBJ databases">
        <authorList>
            <consortium name="ELIXIR-Norway"/>
            <consortium name="Elixir Norway"/>
        </authorList>
    </citation>
    <scope>NUCLEOTIDE SEQUENCE</scope>
</reference>
<dbReference type="EMBL" id="OZ023715">
    <property type="protein sequence ID" value="CAK9864579.1"/>
    <property type="molecule type" value="Genomic_DNA"/>
</dbReference>
<evidence type="ECO:0000313" key="2">
    <source>
        <dbReference type="Proteomes" id="UP001497522"/>
    </source>
</evidence>
<keyword evidence="2" id="KW-1185">Reference proteome</keyword>
<name>A0ABP1APR4_9BRYO</name>
<accession>A0ABP1APR4</accession>
<evidence type="ECO:0000313" key="1">
    <source>
        <dbReference type="EMBL" id="CAK9864579.1"/>
    </source>
</evidence>
<protein>
    <submittedName>
        <fullName evidence="1">Uncharacterized protein</fullName>
    </submittedName>
</protein>
<gene>
    <name evidence="1" type="ORF">CSSPJE1EN2_LOCUS7574</name>
</gene>
<proteinExistence type="predicted"/>